<sequence>MAAVLGCEAIHRLMVGCRATACSPGIADLSSQRLTDRSEWDRVNAKITQGWERIGFRLYRGNVYLLSPASQDLEEQRGVLRGQLADLGASWRTTIS</sequence>
<organism evidence="1 2">
    <name type="scientific">Streptomyces viridochromogenes</name>
    <dbReference type="NCBI Taxonomy" id="1938"/>
    <lineage>
        <taxon>Bacteria</taxon>
        <taxon>Bacillati</taxon>
        <taxon>Actinomycetota</taxon>
        <taxon>Actinomycetes</taxon>
        <taxon>Kitasatosporales</taxon>
        <taxon>Streptomycetaceae</taxon>
        <taxon>Streptomyces</taxon>
    </lineage>
</organism>
<dbReference type="AlphaFoldDB" id="A0A0J7Z5Z4"/>
<gene>
    <name evidence="1" type="ORF">ACM01_28540</name>
</gene>
<comment type="caution">
    <text evidence="1">The sequence shown here is derived from an EMBL/GenBank/DDBJ whole genome shotgun (WGS) entry which is preliminary data.</text>
</comment>
<evidence type="ECO:0000313" key="2">
    <source>
        <dbReference type="Proteomes" id="UP000037432"/>
    </source>
</evidence>
<name>A0A0J7Z5Z4_STRVR</name>
<dbReference type="EMBL" id="LFNT01000039">
    <property type="protein sequence ID" value="KMS71204.1"/>
    <property type="molecule type" value="Genomic_DNA"/>
</dbReference>
<dbReference type="OrthoDB" id="4315712at2"/>
<protein>
    <submittedName>
        <fullName evidence="1">Uncharacterized protein</fullName>
    </submittedName>
</protein>
<accession>A0A0J7Z5Z4</accession>
<evidence type="ECO:0000313" key="1">
    <source>
        <dbReference type="EMBL" id="KMS71204.1"/>
    </source>
</evidence>
<reference evidence="1 2" key="1">
    <citation type="submission" date="2015-06" db="EMBL/GenBank/DDBJ databases">
        <authorList>
            <person name="Ju K.-S."/>
            <person name="Doroghazi J.R."/>
            <person name="Metcalf W.W."/>
        </authorList>
    </citation>
    <scope>NUCLEOTIDE SEQUENCE [LARGE SCALE GENOMIC DNA]</scope>
    <source>
        <strain evidence="1 2">NRRL 3414</strain>
    </source>
</reference>
<dbReference type="PATRIC" id="fig|1938.3.peg.5310"/>
<dbReference type="Proteomes" id="UP000037432">
    <property type="component" value="Unassembled WGS sequence"/>
</dbReference>
<proteinExistence type="predicted"/>
<dbReference type="RefSeq" id="WP_048584255.1">
    <property type="nucleotide sequence ID" value="NZ_LFNT01000039.1"/>
</dbReference>